<dbReference type="AlphaFoldDB" id="A0ABD1PEW8"/>
<dbReference type="InterPro" id="IPR043454">
    <property type="entry name" value="NPH3/RPT2-like"/>
</dbReference>
<dbReference type="SUPFAM" id="SSF54695">
    <property type="entry name" value="POZ domain"/>
    <property type="match status" value="1"/>
</dbReference>
<protein>
    <submittedName>
        <fullName evidence="3">BTB/POZ domain-containing protein</fullName>
    </submittedName>
</protein>
<reference evidence="4" key="1">
    <citation type="submission" date="2024-07" db="EMBL/GenBank/DDBJ databases">
        <title>Two chromosome-level genome assemblies of Korean endemic species Abeliophyllum distichum and Forsythia ovata (Oleaceae).</title>
        <authorList>
            <person name="Jang H."/>
        </authorList>
    </citation>
    <scope>NUCLEOTIDE SEQUENCE [LARGE SCALE GENOMIC DNA]</scope>
</reference>
<comment type="caution">
    <text evidence="3">The sequence shown here is derived from an EMBL/GenBank/DDBJ whole genome shotgun (WGS) entry which is preliminary data.</text>
</comment>
<evidence type="ECO:0000313" key="4">
    <source>
        <dbReference type="Proteomes" id="UP001604277"/>
    </source>
</evidence>
<dbReference type="Proteomes" id="UP001604277">
    <property type="component" value="Unassembled WGS sequence"/>
</dbReference>
<evidence type="ECO:0000313" key="3">
    <source>
        <dbReference type="EMBL" id="KAL2462451.1"/>
    </source>
</evidence>
<evidence type="ECO:0000256" key="1">
    <source>
        <dbReference type="ARBA" id="ARBA00004906"/>
    </source>
</evidence>
<organism evidence="3 4">
    <name type="scientific">Forsythia ovata</name>
    <dbReference type="NCBI Taxonomy" id="205694"/>
    <lineage>
        <taxon>Eukaryota</taxon>
        <taxon>Viridiplantae</taxon>
        <taxon>Streptophyta</taxon>
        <taxon>Embryophyta</taxon>
        <taxon>Tracheophyta</taxon>
        <taxon>Spermatophyta</taxon>
        <taxon>Magnoliopsida</taxon>
        <taxon>eudicotyledons</taxon>
        <taxon>Gunneridae</taxon>
        <taxon>Pentapetalae</taxon>
        <taxon>asterids</taxon>
        <taxon>lamiids</taxon>
        <taxon>Lamiales</taxon>
        <taxon>Oleaceae</taxon>
        <taxon>Forsythieae</taxon>
        <taxon>Forsythia</taxon>
    </lineage>
</organism>
<keyword evidence="4" id="KW-1185">Reference proteome</keyword>
<proteinExistence type="predicted"/>
<dbReference type="EMBL" id="JBFOLJ010000020">
    <property type="protein sequence ID" value="KAL2462451.1"/>
    <property type="molecule type" value="Genomic_DNA"/>
</dbReference>
<accession>A0ABD1PEW8</accession>
<sequence>MASLQPISQPPSSYSQIEFAVCFAPFLCTLITHHRRTILCIYLQNSNFQQQQLSSDSQEQQFPAPAANINYSGQQILLRLNSTDLDKRDVAMKKFPLMSKSRKLHELITELEKNPTTSRITRIQTAFETNKDSENDNEEKEIQEEHKEGENECLIILLDFPGGSESFETAAKFCYCVKIDISASNIAALRCAGEYLEMTEEYSEENLISKSERFLTQSVLKNIKQCLKTLTSSEGLLPLAENLSIAKRCIDAIASKAASSDPSLFGWPVNDGAGNNKGGVENERKKVANATMGGTGMDSWINELEQLW</sequence>
<feature type="coiled-coil region" evidence="2">
    <location>
        <begin position="123"/>
        <end position="150"/>
    </location>
</feature>
<gene>
    <name evidence="3" type="ORF">Fot_53688</name>
</gene>
<evidence type="ECO:0000256" key="2">
    <source>
        <dbReference type="SAM" id="Coils"/>
    </source>
</evidence>
<dbReference type="PANTHER" id="PTHR32370">
    <property type="entry name" value="OS12G0117600 PROTEIN"/>
    <property type="match status" value="1"/>
</dbReference>
<comment type="pathway">
    <text evidence="1">Protein modification; protein ubiquitination.</text>
</comment>
<dbReference type="InterPro" id="IPR011333">
    <property type="entry name" value="SKP1/BTB/POZ_sf"/>
</dbReference>
<keyword evidence="2" id="KW-0175">Coiled coil</keyword>
<name>A0ABD1PEW8_9LAMI</name>